<comment type="caution">
    <text evidence="8">The sequence shown here is derived from an EMBL/GenBank/DDBJ whole genome shotgun (WGS) entry which is preliminary data.</text>
</comment>
<protein>
    <submittedName>
        <fullName evidence="8">Membrane protein containing TM2 domain protein</fullName>
    </submittedName>
</protein>
<gene>
    <name evidence="8" type="ORF">MBAV_004117</name>
</gene>
<sequence>MELRDKEQQPSGPDLSGSDLSVPDLSGPDSSGVGSTDGYKNRTVAGIYGVTLGAIGVHRFYLGYTSIGIAQILVTLLTCGVGALWGIIEGWLILWGGGLFDKDAHGNPLVKYAEPLPEEAEGIDGQSGDSHKNLATAAMYGVFLGA</sequence>
<evidence type="ECO:0000313" key="9">
    <source>
        <dbReference type="Proteomes" id="UP000033423"/>
    </source>
</evidence>
<feature type="region of interest" description="Disordered" evidence="5">
    <location>
        <begin position="1"/>
        <end position="37"/>
    </location>
</feature>
<evidence type="ECO:0000313" key="8">
    <source>
        <dbReference type="EMBL" id="KJU83686.1"/>
    </source>
</evidence>
<evidence type="ECO:0000259" key="7">
    <source>
        <dbReference type="Pfam" id="PF05154"/>
    </source>
</evidence>
<dbReference type="Proteomes" id="UP000033423">
    <property type="component" value="Unassembled WGS sequence"/>
</dbReference>
<dbReference type="GO" id="GO:0016020">
    <property type="term" value="C:membrane"/>
    <property type="evidence" value="ECO:0007669"/>
    <property type="project" value="UniProtKB-SubCell"/>
</dbReference>
<name>A0A0F3GP76_9BACT</name>
<evidence type="ECO:0000256" key="6">
    <source>
        <dbReference type="SAM" id="Phobius"/>
    </source>
</evidence>
<keyword evidence="3 6" id="KW-1133">Transmembrane helix</keyword>
<feature type="domain" description="TM2" evidence="7">
    <location>
        <begin position="40"/>
        <end position="91"/>
    </location>
</feature>
<proteinExistence type="predicted"/>
<comment type="subcellular location">
    <subcellularLocation>
        <location evidence="1">Membrane</location>
        <topology evidence="1">Multi-pass membrane protein</topology>
    </subcellularLocation>
</comment>
<dbReference type="EMBL" id="LACI01001775">
    <property type="protein sequence ID" value="KJU83686.1"/>
    <property type="molecule type" value="Genomic_DNA"/>
</dbReference>
<accession>A0A0F3GP76</accession>
<feature type="transmembrane region" description="Helical" evidence="6">
    <location>
        <begin position="44"/>
        <end position="62"/>
    </location>
</feature>
<feature type="non-terminal residue" evidence="8">
    <location>
        <position position="146"/>
    </location>
</feature>
<keyword evidence="2 6" id="KW-0812">Transmembrane</keyword>
<feature type="transmembrane region" description="Helical" evidence="6">
    <location>
        <begin position="68"/>
        <end position="94"/>
    </location>
</feature>
<dbReference type="Pfam" id="PF05154">
    <property type="entry name" value="TM2"/>
    <property type="match status" value="1"/>
</dbReference>
<dbReference type="InterPro" id="IPR007829">
    <property type="entry name" value="TM2"/>
</dbReference>
<keyword evidence="4 6" id="KW-0472">Membrane</keyword>
<organism evidence="8 9">
    <name type="scientific">Candidatus Magnetobacterium bavaricum</name>
    <dbReference type="NCBI Taxonomy" id="29290"/>
    <lineage>
        <taxon>Bacteria</taxon>
        <taxon>Pseudomonadati</taxon>
        <taxon>Nitrospirota</taxon>
        <taxon>Thermodesulfovibrionia</taxon>
        <taxon>Thermodesulfovibrionales</taxon>
        <taxon>Candidatus Magnetobacteriaceae</taxon>
        <taxon>Candidatus Magnetobacterium</taxon>
    </lineage>
</organism>
<evidence type="ECO:0000256" key="2">
    <source>
        <dbReference type="ARBA" id="ARBA00022692"/>
    </source>
</evidence>
<evidence type="ECO:0000256" key="3">
    <source>
        <dbReference type="ARBA" id="ARBA00022989"/>
    </source>
</evidence>
<dbReference type="AlphaFoldDB" id="A0A0F3GP76"/>
<evidence type="ECO:0000256" key="4">
    <source>
        <dbReference type="ARBA" id="ARBA00023136"/>
    </source>
</evidence>
<evidence type="ECO:0000256" key="5">
    <source>
        <dbReference type="SAM" id="MobiDB-lite"/>
    </source>
</evidence>
<evidence type="ECO:0000256" key="1">
    <source>
        <dbReference type="ARBA" id="ARBA00004141"/>
    </source>
</evidence>
<reference evidence="8 9" key="1">
    <citation type="submission" date="2015-02" db="EMBL/GenBank/DDBJ databases">
        <title>Single-cell genomics of uncultivated deep-branching MTB reveals a conserved set of magnetosome genes.</title>
        <authorList>
            <person name="Kolinko S."/>
            <person name="Richter M."/>
            <person name="Glockner F.O."/>
            <person name="Brachmann A."/>
            <person name="Schuler D."/>
        </authorList>
    </citation>
    <scope>NUCLEOTIDE SEQUENCE [LARGE SCALE GENOMIC DNA]</scope>
    <source>
        <strain evidence="8">TM-1</strain>
    </source>
</reference>
<keyword evidence="9" id="KW-1185">Reference proteome</keyword>